<evidence type="ECO:0000259" key="11">
    <source>
        <dbReference type="PROSITE" id="PS50198"/>
    </source>
</evidence>
<accession>A0A8K0VAU7</accession>
<evidence type="ECO:0000256" key="4">
    <source>
        <dbReference type="ARBA" id="ARBA00018370"/>
    </source>
</evidence>
<evidence type="ECO:0000256" key="7">
    <source>
        <dbReference type="ARBA" id="ARBA00031484"/>
    </source>
</evidence>
<evidence type="ECO:0000256" key="2">
    <source>
        <dbReference type="ARBA" id="ARBA00007656"/>
    </source>
</evidence>
<dbReference type="AlphaFoldDB" id="A0A8K0VAU7"/>
<dbReference type="InterPro" id="IPR027304">
    <property type="entry name" value="Trigger_fact/SurA_dom_sf"/>
</dbReference>
<dbReference type="InterPro" id="IPR000297">
    <property type="entry name" value="PPIase_PpiC"/>
</dbReference>
<dbReference type="Proteomes" id="UP000648908">
    <property type="component" value="Unassembled WGS sequence"/>
</dbReference>
<keyword evidence="10" id="KW-0732">Signal</keyword>
<keyword evidence="13" id="KW-1185">Reference proteome</keyword>
<dbReference type="InterPro" id="IPR046357">
    <property type="entry name" value="PPIase_dom_sf"/>
</dbReference>
<evidence type="ECO:0000313" key="12">
    <source>
        <dbReference type="EMBL" id="MBL4915760.1"/>
    </source>
</evidence>
<feature type="chain" id="PRO_5035481691" description="Parvulin-like PPIase" evidence="10">
    <location>
        <begin position="26"/>
        <end position="317"/>
    </location>
</feature>
<organism evidence="12 13">
    <name type="scientific">Szabonella alba</name>
    <dbReference type="NCBI Taxonomy" id="2804194"/>
    <lineage>
        <taxon>Bacteria</taxon>
        <taxon>Pseudomonadati</taxon>
        <taxon>Pseudomonadota</taxon>
        <taxon>Alphaproteobacteria</taxon>
        <taxon>Rhodobacterales</taxon>
        <taxon>Paracoccaceae</taxon>
        <taxon>Szabonella</taxon>
    </lineage>
</organism>
<dbReference type="SUPFAM" id="SSF54534">
    <property type="entry name" value="FKBP-like"/>
    <property type="match status" value="1"/>
</dbReference>
<dbReference type="Pfam" id="PF00639">
    <property type="entry name" value="Rotamase"/>
    <property type="match status" value="1"/>
</dbReference>
<dbReference type="PROSITE" id="PS50198">
    <property type="entry name" value="PPIC_PPIASE_2"/>
    <property type="match status" value="1"/>
</dbReference>
<keyword evidence="5 8" id="KW-0697">Rotamase</keyword>
<dbReference type="GO" id="GO:0003755">
    <property type="term" value="F:peptidyl-prolyl cis-trans isomerase activity"/>
    <property type="evidence" value="ECO:0007669"/>
    <property type="project" value="UniProtKB-KW"/>
</dbReference>
<proteinExistence type="inferred from homology"/>
<reference evidence="12" key="1">
    <citation type="submission" date="2021-01" db="EMBL/GenBank/DDBJ databases">
        <title>Tabrizicola alba sp. nov. a motile alkaliphilic bacterium isolated from a soda lake.</title>
        <authorList>
            <person name="Szuroczki S."/>
            <person name="Abbaszade G."/>
            <person name="Schumann P."/>
            <person name="Toth E."/>
        </authorList>
    </citation>
    <scope>NUCLEOTIDE SEQUENCE</scope>
    <source>
        <strain evidence="12">DMG-N-6</strain>
    </source>
</reference>
<evidence type="ECO:0000256" key="9">
    <source>
        <dbReference type="SAM" id="MobiDB-lite"/>
    </source>
</evidence>
<dbReference type="InterPro" id="IPR050245">
    <property type="entry name" value="PrsA_foldase"/>
</dbReference>
<dbReference type="PANTHER" id="PTHR47245">
    <property type="entry name" value="PEPTIDYLPROLYL ISOMERASE"/>
    <property type="match status" value="1"/>
</dbReference>
<protein>
    <recommendedName>
        <fullName evidence="4">Parvulin-like PPIase</fullName>
        <ecNumber evidence="3">5.2.1.8</ecNumber>
    </recommendedName>
    <alternativeName>
        <fullName evidence="6">Peptidyl-prolyl cis-trans isomerase plp</fullName>
    </alternativeName>
    <alternativeName>
        <fullName evidence="7">Rotamase plp</fullName>
    </alternativeName>
</protein>
<feature type="region of interest" description="Disordered" evidence="9">
    <location>
        <begin position="30"/>
        <end position="58"/>
    </location>
</feature>
<feature type="compositionally biased region" description="Low complexity" evidence="9">
    <location>
        <begin position="30"/>
        <end position="56"/>
    </location>
</feature>
<dbReference type="PANTHER" id="PTHR47245:SF2">
    <property type="entry name" value="PEPTIDYL-PROLYL CIS-TRANS ISOMERASE HP_0175-RELATED"/>
    <property type="match status" value="1"/>
</dbReference>
<evidence type="ECO:0000256" key="10">
    <source>
        <dbReference type="SAM" id="SignalP"/>
    </source>
</evidence>
<name>A0A8K0VAU7_9RHOB</name>
<sequence length="317" mass="33088">MLNKTARQALIAAIGGMAIALPVMAQDTTAPEATTGAQTEAQAEAPAETALAADPAPTVPEGGASAVVATVNGTDITLGNMIALGQSLPAQYQQLPDEVLFRGILDQLVQQAALAQSVEGELSLRDRLVMENDRRGYMSGVALAGVVGDAVSEEALQAAYDARFANAEPRTEYNAAHILVATEEEATDLKSQIEGGADFAELAKEHSTDGAAANGGSLGWFSEGMMVAPFQEAVMAMEAGSVSDPVQTQFGWHLIELKETREAAAPTLDEVREELASEIEQSAVEAHIADLTAGATITRPGDEFDPAILRDTGLLDQ</sequence>
<comment type="caution">
    <text evidence="12">The sequence shown here is derived from an EMBL/GenBank/DDBJ whole genome shotgun (WGS) entry which is preliminary data.</text>
</comment>
<dbReference type="Gene3D" id="3.10.50.40">
    <property type="match status" value="1"/>
</dbReference>
<evidence type="ECO:0000256" key="8">
    <source>
        <dbReference type="PROSITE-ProRule" id="PRU00278"/>
    </source>
</evidence>
<feature type="signal peptide" evidence="10">
    <location>
        <begin position="1"/>
        <end position="25"/>
    </location>
</feature>
<gene>
    <name evidence="12" type="ORF">JL811_00880</name>
</gene>
<comment type="similarity">
    <text evidence="2">Belongs to the PpiC/parvulin rotamase family.</text>
</comment>
<evidence type="ECO:0000313" key="13">
    <source>
        <dbReference type="Proteomes" id="UP000648908"/>
    </source>
</evidence>
<evidence type="ECO:0000256" key="6">
    <source>
        <dbReference type="ARBA" id="ARBA00030642"/>
    </source>
</evidence>
<keyword evidence="8 12" id="KW-0413">Isomerase</keyword>
<dbReference type="EC" id="5.2.1.8" evidence="3"/>
<evidence type="ECO:0000256" key="5">
    <source>
        <dbReference type="ARBA" id="ARBA00023110"/>
    </source>
</evidence>
<comment type="catalytic activity">
    <reaction evidence="1">
        <text>[protein]-peptidylproline (omega=180) = [protein]-peptidylproline (omega=0)</text>
        <dbReference type="Rhea" id="RHEA:16237"/>
        <dbReference type="Rhea" id="RHEA-COMP:10747"/>
        <dbReference type="Rhea" id="RHEA-COMP:10748"/>
        <dbReference type="ChEBI" id="CHEBI:83833"/>
        <dbReference type="ChEBI" id="CHEBI:83834"/>
        <dbReference type="EC" id="5.2.1.8"/>
    </reaction>
</comment>
<feature type="domain" description="PpiC" evidence="11">
    <location>
        <begin position="170"/>
        <end position="259"/>
    </location>
</feature>
<dbReference type="SUPFAM" id="SSF109998">
    <property type="entry name" value="Triger factor/SurA peptide-binding domain-like"/>
    <property type="match status" value="1"/>
</dbReference>
<evidence type="ECO:0000256" key="3">
    <source>
        <dbReference type="ARBA" id="ARBA00013194"/>
    </source>
</evidence>
<dbReference type="EMBL" id="JAESVN010000001">
    <property type="protein sequence ID" value="MBL4915760.1"/>
    <property type="molecule type" value="Genomic_DNA"/>
</dbReference>
<evidence type="ECO:0000256" key="1">
    <source>
        <dbReference type="ARBA" id="ARBA00000971"/>
    </source>
</evidence>